<evidence type="ECO:0008006" key="4">
    <source>
        <dbReference type="Google" id="ProtNLM"/>
    </source>
</evidence>
<dbReference type="SUPFAM" id="SSF51735">
    <property type="entry name" value="NAD(P)-binding Rossmann-fold domains"/>
    <property type="match status" value="1"/>
</dbReference>
<gene>
    <name evidence="3" type="ORF">METZ01_LOCUS48703</name>
</gene>
<dbReference type="CDD" id="cd05233">
    <property type="entry name" value="SDR_c"/>
    <property type="match status" value="1"/>
</dbReference>
<dbReference type="PRINTS" id="PR00080">
    <property type="entry name" value="SDRFAMILY"/>
</dbReference>
<dbReference type="GO" id="GO:0016491">
    <property type="term" value="F:oxidoreductase activity"/>
    <property type="evidence" value="ECO:0007669"/>
    <property type="project" value="UniProtKB-KW"/>
</dbReference>
<dbReference type="PANTHER" id="PTHR43180:SF66">
    <property type="entry name" value="SHORT-CHAIN DEHYDROGENASE_REDUCTASE FAMILY PROTEIN"/>
    <property type="match status" value="1"/>
</dbReference>
<organism evidence="3">
    <name type="scientific">marine metagenome</name>
    <dbReference type="NCBI Taxonomy" id="408172"/>
    <lineage>
        <taxon>unclassified sequences</taxon>
        <taxon>metagenomes</taxon>
        <taxon>ecological metagenomes</taxon>
    </lineage>
</organism>
<evidence type="ECO:0000256" key="2">
    <source>
        <dbReference type="ARBA" id="ARBA00023002"/>
    </source>
</evidence>
<dbReference type="Gene3D" id="3.40.50.720">
    <property type="entry name" value="NAD(P)-binding Rossmann-like Domain"/>
    <property type="match status" value="1"/>
</dbReference>
<dbReference type="FunFam" id="3.40.50.720:FF:000084">
    <property type="entry name" value="Short-chain dehydrogenase reductase"/>
    <property type="match status" value="1"/>
</dbReference>
<dbReference type="NCBIfam" id="NF005559">
    <property type="entry name" value="PRK07231.1"/>
    <property type="match status" value="1"/>
</dbReference>
<dbReference type="PRINTS" id="PR00081">
    <property type="entry name" value="GDHRDH"/>
</dbReference>
<protein>
    <recommendedName>
        <fullName evidence="4">Short-chain dehydrogenase</fullName>
    </recommendedName>
</protein>
<reference evidence="3" key="1">
    <citation type="submission" date="2018-05" db="EMBL/GenBank/DDBJ databases">
        <authorList>
            <person name="Lanie J.A."/>
            <person name="Ng W.-L."/>
            <person name="Kazmierczak K.M."/>
            <person name="Andrzejewski T.M."/>
            <person name="Davidsen T.M."/>
            <person name="Wayne K.J."/>
            <person name="Tettelin H."/>
            <person name="Glass J.I."/>
            <person name="Rusch D."/>
            <person name="Podicherti R."/>
            <person name="Tsui H.-C.T."/>
            <person name="Winkler M.E."/>
        </authorList>
    </citation>
    <scope>NUCLEOTIDE SEQUENCE</scope>
</reference>
<keyword evidence="2" id="KW-0560">Oxidoreductase</keyword>
<name>A0A381RXM3_9ZZZZ</name>
<dbReference type="InterPro" id="IPR036291">
    <property type="entry name" value="NAD(P)-bd_dom_sf"/>
</dbReference>
<comment type="similarity">
    <text evidence="1">Belongs to the short-chain dehydrogenases/reductases (SDR) family.</text>
</comment>
<sequence length="265" mass="27369">MTTDGPLGGRLAGKVAFITGAASGIGRESAILFAAEGARVAAVDLDADGTVQVVGEIADAGGEAIALTADVAVEAEVARAIADTEEAFGRLDVLFNNAGIMHPGDGDAQTTEEAVWDLTMAVNLKGVWFGCRHGIPALRRSGGGSVINTASFVALVGAATPQLAYTASKGGVLAMTRELAVIHAREGIRVNALCPGPLRTELLMSFLDTEEKRQRRLVHVPMGRFGEAGEIARAALWLASDESSYVTGTDFSVDGGLTAAYVTPE</sequence>
<proteinExistence type="inferred from homology"/>
<dbReference type="InterPro" id="IPR002347">
    <property type="entry name" value="SDR_fam"/>
</dbReference>
<dbReference type="AlphaFoldDB" id="A0A381RXM3"/>
<accession>A0A381RXM3</accession>
<evidence type="ECO:0000313" key="3">
    <source>
        <dbReference type="EMBL" id="SUZ95849.1"/>
    </source>
</evidence>
<evidence type="ECO:0000256" key="1">
    <source>
        <dbReference type="ARBA" id="ARBA00006484"/>
    </source>
</evidence>
<dbReference type="PANTHER" id="PTHR43180">
    <property type="entry name" value="3-OXOACYL-(ACYL-CARRIER-PROTEIN) REDUCTASE (AFU_ORTHOLOGUE AFUA_6G11210)"/>
    <property type="match status" value="1"/>
</dbReference>
<dbReference type="Pfam" id="PF13561">
    <property type="entry name" value="adh_short_C2"/>
    <property type="match status" value="1"/>
</dbReference>
<dbReference type="EMBL" id="UINC01002360">
    <property type="protein sequence ID" value="SUZ95849.1"/>
    <property type="molecule type" value="Genomic_DNA"/>
</dbReference>